<feature type="compositionally biased region" description="Basic and acidic residues" evidence="1">
    <location>
        <begin position="445"/>
        <end position="465"/>
    </location>
</feature>
<feature type="compositionally biased region" description="Polar residues" evidence="1">
    <location>
        <begin position="318"/>
        <end position="329"/>
    </location>
</feature>
<feature type="compositionally biased region" description="Basic and acidic residues" evidence="1">
    <location>
        <begin position="61"/>
        <end position="101"/>
    </location>
</feature>
<feature type="compositionally biased region" description="Polar residues" evidence="1">
    <location>
        <begin position="138"/>
        <end position="150"/>
    </location>
</feature>
<feature type="compositionally biased region" description="Basic and acidic residues" evidence="1">
    <location>
        <begin position="161"/>
        <end position="176"/>
    </location>
</feature>
<feature type="compositionally biased region" description="Basic and acidic residues" evidence="1">
    <location>
        <begin position="121"/>
        <end position="137"/>
    </location>
</feature>
<evidence type="ECO:0000313" key="2">
    <source>
        <dbReference type="EMBL" id="CEM20279.1"/>
    </source>
</evidence>
<feature type="compositionally biased region" description="Low complexity" evidence="1">
    <location>
        <begin position="1"/>
        <end position="19"/>
    </location>
</feature>
<feature type="compositionally biased region" description="Basic and acidic residues" evidence="1">
    <location>
        <begin position="581"/>
        <end position="600"/>
    </location>
</feature>
<feature type="region of interest" description="Disordered" evidence="1">
    <location>
        <begin position="1"/>
        <end position="724"/>
    </location>
</feature>
<dbReference type="VEuPathDB" id="CryptoDB:Cvel_3891"/>
<feature type="compositionally biased region" description="Basic and acidic residues" evidence="1">
    <location>
        <begin position="330"/>
        <end position="346"/>
    </location>
</feature>
<feature type="compositionally biased region" description="Basic and acidic residues" evidence="1">
    <location>
        <begin position="189"/>
        <end position="206"/>
    </location>
</feature>
<feature type="compositionally biased region" description="Polar residues" evidence="1">
    <location>
        <begin position="493"/>
        <end position="507"/>
    </location>
</feature>
<feature type="compositionally biased region" description="Basic and acidic residues" evidence="1">
    <location>
        <begin position="262"/>
        <end position="274"/>
    </location>
</feature>
<feature type="compositionally biased region" description="Polar residues" evidence="1">
    <location>
        <begin position="231"/>
        <end position="243"/>
    </location>
</feature>
<evidence type="ECO:0000256" key="1">
    <source>
        <dbReference type="SAM" id="MobiDB-lite"/>
    </source>
</evidence>
<feature type="region of interest" description="Disordered" evidence="1">
    <location>
        <begin position="758"/>
        <end position="821"/>
    </location>
</feature>
<feature type="compositionally biased region" description="Basic residues" evidence="1">
    <location>
        <begin position="414"/>
        <end position="428"/>
    </location>
</feature>
<feature type="compositionally biased region" description="Basic and acidic residues" evidence="1">
    <location>
        <begin position="215"/>
        <end position="230"/>
    </location>
</feature>
<gene>
    <name evidence="2" type="ORF">Cvel_3891</name>
</gene>
<feature type="compositionally biased region" description="Polar residues" evidence="1">
    <location>
        <begin position="103"/>
        <end position="116"/>
    </location>
</feature>
<feature type="compositionally biased region" description="Basic and acidic residues" evidence="1">
    <location>
        <begin position="663"/>
        <end position="681"/>
    </location>
</feature>
<sequence length="875" mass="94588">MGPTSPGPSSGGVSSALSPHEGDTDRLVSSETDPSHSSPAKAKADLRAFQLGDDKKKKKEKEKEKLKGSPKKKNQETPAKGEEKAKSKARKDSVELTRARSPELSSSQQRTKSPITTEALLGKKEKNPEPQDAKSLLKETSPTSPSQKGKASTVRAALFKETVKEVKSSADKESKAVEPSAAAQNMSETTKEGQKKKADTPIDSPHRQKAAAQKESQKEAPPPEKEKTNRPSDSPQKSSTTVPKETYPLPSATLPESTIVQQKKEPEEKEKETEKDDDEDLADVARSLSKPSWARLPTLKPSVSEEDLAQVARELSRPSWQRPSQSEGQQHSEDFKIEHQTAEAEKVATQPRKAPKPIAPAPLSPPSASQSPQAPDSLNSPEEAPAERKTKENEKEKQKQTETEDKGRSEKTSPKAKLRSSPMPRRRSGSPSDPSGAPPSPTKAGKKEEEKGKKEGNLAADKPRGIFEQIGSPTQSKNQKDSKESPKFKSKGGSPTPQTKHTAKSPSSPLPQPTETPPREDQPIPVSPRKSEDPNDTPVAASLPDSPPFKAVASPVFPTAVPVVGTAGADTPAGKAGTNSLEEKKSPEQRGSLLERREFARPLPPVEEEQLNSKPTEGPSSSSASPNAPTSSPMPSSPMPRASSLLKRGKRKATKDGVAPRISIEERRRSGVKERKSRDSSTIKPPVKSHDTLEDLLTSPLDESSISFQESQDPPPPFDPPIHAVPHFLTRLTLNDQMTEASEPALLIQSMLDPFLRPSSPLTQSFRESQSPLPVSPRKEGSFFSFDGVAPQPPPSDFERMRSDLSSPVASPPIASPPSRALANWRGVSSQMSRSRLSFCEDTVDFPSSQLASGTPKKKSRLTETEMVQIAEVGV</sequence>
<organism evidence="2">
    <name type="scientific">Chromera velia CCMP2878</name>
    <dbReference type="NCBI Taxonomy" id="1169474"/>
    <lineage>
        <taxon>Eukaryota</taxon>
        <taxon>Sar</taxon>
        <taxon>Alveolata</taxon>
        <taxon>Colpodellida</taxon>
        <taxon>Chromeraceae</taxon>
        <taxon>Chromera</taxon>
    </lineage>
</organism>
<feature type="compositionally biased region" description="Basic and acidic residues" evidence="1">
    <location>
        <begin position="478"/>
        <end position="487"/>
    </location>
</feature>
<feature type="compositionally biased region" description="Basic and acidic residues" evidence="1">
    <location>
        <begin position="385"/>
        <end position="413"/>
    </location>
</feature>
<feature type="compositionally biased region" description="Polar residues" evidence="1">
    <location>
        <begin position="760"/>
        <end position="773"/>
    </location>
</feature>
<proteinExistence type="predicted"/>
<accession>A0A0G4FYW8</accession>
<reference evidence="2" key="1">
    <citation type="submission" date="2014-11" db="EMBL/GenBank/DDBJ databases">
        <authorList>
            <person name="Otto D Thomas"/>
            <person name="Naeem Raeece"/>
        </authorList>
    </citation>
    <scope>NUCLEOTIDE SEQUENCE</scope>
</reference>
<dbReference type="EMBL" id="CDMZ01000728">
    <property type="protein sequence ID" value="CEM20279.1"/>
    <property type="molecule type" value="Genomic_DNA"/>
</dbReference>
<feature type="compositionally biased region" description="Low complexity" evidence="1">
    <location>
        <begin position="619"/>
        <end position="644"/>
    </location>
</feature>
<feature type="compositionally biased region" description="Polar residues" evidence="1">
    <location>
        <begin position="29"/>
        <end position="38"/>
    </location>
</feature>
<dbReference type="AlphaFoldDB" id="A0A0G4FYW8"/>
<name>A0A0G4FYW8_9ALVE</name>
<feature type="compositionally biased region" description="Polar residues" evidence="1">
    <location>
        <begin position="701"/>
        <end position="712"/>
    </location>
</feature>
<feature type="compositionally biased region" description="Low complexity" evidence="1">
    <location>
        <begin position="366"/>
        <end position="377"/>
    </location>
</feature>
<protein>
    <submittedName>
        <fullName evidence="2">Uncharacterized protein</fullName>
    </submittedName>
</protein>